<dbReference type="InterPro" id="IPR050475">
    <property type="entry name" value="Prenyltransferase_related"/>
</dbReference>
<dbReference type="GeneID" id="9230552"/>
<dbReference type="GO" id="GO:0016020">
    <property type="term" value="C:membrane"/>
    <property type="evidence" value="ECO:0007669"/>
    <property type="project" value="UniProtKB-SubCell"/>
</dbReference>
<accession>C5FLA5</accession>
<evidence type="ECO:0000256" key="4">
    <source>
        <dbReference type="ARBA" id="ARBA00023136"/>
    </source>
</evidence>
<dbReference type="HOGENOM" id="CLU_075132_0_0_1"/>
<feature type="transmembrane region" description="Helical" evidence="5">
    <location>
        <begin position="118"/>
        <end position="135"/>
    </location>
</feature>
<evidence type="ECO:0000313" key="6">
    <source>
        <dbReference type="EMBL" id="EEQ30477.1"/>
    </source>
</evidence>
<dbReference type="Gene3D" id="1.10.357.140">
    <property type="entry name" value="UbiA prenyltransferase"/>
    <property type="match status" value="1"/>
</dbReference>
<dbReference type="STRING" id="554155.C5FLA5"/>
<evidence type="ECO:0000256" key="5">
    <source>
        <dbReference type="SAM" id="Phobius"/>
    </source>
</evidence>
<comment type="subcellular location">
    <subcellularLocation>
        <location evidence="1">Membrane</location>
        <topology evidence="1">Multi-pass membrane protein</topology>
    </subcellularLocation>
</comment>
<organism evidence="6 7">
    <name type="scientific">Arthroderma otae (strain ATCC MYA-4605 / CBS 113480)</name>
    <name type="common">Microsporum canis</name>
    <dbReference type="NCBI Taxonomy" id="554155"/>
    <lineage>
        <taxon>Eukaryota</taxon>
        <taxon>Fungi</taxon>
        <taxon>Dikarya</taxon>
        <taxon>Ascomycota</taxon>
        <taxon>Pezizomycotina</taxon>
        <taxon>Eurotiomycetes</taxon>
        <taxon>Eurotiomycetidae</taxon>
        <taxon>Onygenales</taxon>
        <taxon>Arthrodermataceae</taxon>
        <taxon>Microsporum</taxon>
    </lineage>
</organism>
<feature type="transmembrane region" description="Helical" evidence="5">
    <location>
        <begin position="92"/>
        <end position="111"/>
    </location>
</feature>
<dbReference type="RefSeq" id="XP_002847790.1">
    <property type="nucleotide sequence ID" value="XM_002847744.1"/>
</dbReference>
<dbReference type="OrthoDB" id="2753389at2759"/>
<feature type="transmembrane region" description="Helical" evidence="5">
    <location>
        <begin position="40"/>
        <end position="60"/>
    </location>
</feature>
<protein>
    <submittedName>
        <fullName evidence="6">Prenyltransferase</fullName>
    </submittedName>
</protein>
<reference evidence="7" key="1">
    <citation type="journal article" date="2012" name="MBio">
        <title>Comparative genome analysis of Trichophyton rubrum and related dermatophytes reveals candidate genes involved in infection.</title>
        <authorList>
            <person name="Martinez D.A."/>
            <person name="Oliver B.G."/>
            <person name="Graeser Y."/>
            <person name="Goldberg J.M."/>
            <person name="Li W."/>
            <person name="Martinez-Rossi N.M."/>
            <person name="Monod M."/>
            <person name="Shelest E."/>
            <person name="Barton R.C."/>
            <person name="Birch E."/>
            <person name="Brakhage A.A."/>
            <person name="Chen Z."/>
            <person name="Gurr S.J."/>
            <person name="Heiman D."/>
            <person name="Heitman J."/>
            <person name="Kosti I."/>
            <person name="Rossi A."/>
            <person name="Saif S."/>
            <person name="Samalova M."/>
            <person name="Saunders C.W."/>
            <person name="Shea T."/>
            <person name="Summerbell R.C."/>
            <person name="Xu J."/>
            <person name="Young S."/>
            <person name="Zeng Q."/>
            <person name="Birren B.W."/>
            <person name="Cuomo C.A."/>
            <person name="White T.C."/>
        </authorList>
    </citation>
    <scope>NUCLEOTIDE SEQUENCE [LARGE SCALE GENOMIC DNA]</scope>
    <source>
        <strain evidence="7">ATCC MYA-4605 / CBS 113480</strain>
    </source>
</reference>
<name>C5FLA5_ARTOC</name>
<keyword evidence="4 5" id="KW-0472">Membrane</keyword>
<feature type="transmembrane region" description="Helical" evidence="5">
    <location>
        <begin position="147"/>
        <end position="164"/>
    </location>
</feature>
<evidence type="ECO:0000256" key="1">
    <source>
        <dbReference type="ARBA" id="ARBA00004141"/>
    </source>
</evidence>
<dbReference type="AlphaFoldDB" id="C5FLA5"/>
<evidence type="ECO:0000313" key="7">
    <source>
        <dbReference type="Proteomes" id="UP000002035"/>
    </source>
</evidence>
<evidence type="ECO:0000256" key="2">
    <source>
        <dbReference type="ARBA" id="ARBA00022692"/>
    </source>
</evidence>
<dbReference type="Proteomes" id="UP000002035">
    <property type="component" value="Unassembled WGS sequence"/>
</dbReference>
<keyword evidence="6" id="KW-0808">Transferase</keyword>
<dbReference type="VEuPathDB" id="FungiDB:MCYG_03296"/>
<dbReference type="PANTHER" id="PTHR42723:SF1">
    <property type="entry name" value="CHLOROPHYLL SYNTHASE, CHLOROPLASTIC"/>
    <property type="match status" value="1"/>
</dbReference>
<dbReference type="InterPro" id="IPR044878">
    <property type="entry name" value="UbiA_sf"/>
</dbReference>
<dbReference type="PANTHER" id="PTHR42723">
    <property type="entry name" value="CHLOROPHYLL SYNTHASE"/>
    <property type="match status" value="1"/>
</dbReference>
<evidence type="ECO:0000256" key="3">
    <source>
        <dbReference type="ARBA" id="ARBA00022989"/>
    </source>
</evidence>
<dbReference type="eggNOG" id="ENOG502S3P5">
    <property type="taxonomic scope" value="Eukaryota"/>
</dbReference>
<proteinExistence type="predicted"/>
<gene>
    <name evidence="6" type="ORF">MCYG_03296</name>
</gene>
<dbReference type="OMA" id="PANVFLY"/>
<keyword evidence="3 5" id="KW-1133">Transmembrane helix</keyword>
<keyword evidence="7" id="KW-1185">Reference proteome</keyword>
<dbReference type="EMBL" id="DS995703">
    <property type="protein sequence ID" value="EEQ30477.1"/>
    <property type="molecule type" value="Genomic_DNA"/>
</dbReference>
<dbReference type="GO" id="GO:0016765">
    <property type="term" value="F:transferase activity, transferring alkyl or aryl (other than methyl) groups"/>
    <property type="evidence" value="ECO:0007669"/>
    <property type="project" value="InterPro"/>
</dbReference>
<dbReference type="Pfam" id="PF01040">
    <property type="entry name" value="UbiA"/>
    <property type="match status" value="1"/>
</dbReference>
<keyword evidence="2 5" id="KW-0812">Transmembrane</keyword>
<dbReference type="InterPro" id="IPR000537">
    <property type="entry name" value="UbiA_prenyltransferase"/>
</dbReference>
<sequence length="226" mass="24756">MPFSHKLELLVRVSRPTYWIGPPILYFFGMLQAGTYPQTIAEIILAAALSFPLSLVIYGVNDIYDHDTDIKNPRKGKAWADGAVLNKAHYQYILSACKVATTGILFLALPASIQSSQILGLISVSLAVAWAYSSPPIRFKERPVMDSMFSGLLYWSIWACGFVISKESTYSGRDILTHGAWVIFNVMGLHSLAAIIDANADAAAKVRTIATVYGEKCTALFIMASL</sequence>